<evidence type="ECO:0000313" key="5">
    <source>
        <dbReference type="Proteomes" id="UP000325785"/>
    </source>
</evidence>
<evidence type="ECO:0000313" key="4">
    <source>
        <dbReference type="Proteomes" id="UP000051401"/>
    </source>
</evidence>
<feature type="transmembrane region" description="Helical" evidence="1">
    <location>
        <begin position="171"/>
        <end position="192"/>
    </location>
</feature>
<dbReference type="OrthoDB" id="7264924at2"/>
<dbReference type="Proteomes" id="UP000051401">
    <property type="component" value="Unassembled WGS sequence"/>
</dbReference>
<feature type="transmembrane region" description="Helical" evidence="1">
    <location>
        <begin position="114"/>
        <end position="135"/>
    </location>
</feature>
<dbReference type="EMBL" id="CP031598">
    <property type="protein sequence ID" value="QEW26140.1"/>
    <property type="molecule type" value="Genomic_DNA"/>
</dbReference>
<dbReference type="AlphaFoldDB" id="A0A0T5PCB8"/>
<keyword evidence="4" id="KW-1185">Reference proteome</keyword>
<dbReference type="PATRIC" id="fig|540747.5.peg.2461"/>
<dbReference type="RefSeq" id="WP_057813689.1">
    <property type="nucleotide sequence ID" value="NZ_CP031598.1"/>
</dbReference>
<keyword evidence="1" id="KW-0472">Membrane</keyword>
<gene>
    <name evidence="3" type="ORF">RIdsm_01936</name>
    <name evidence="2" type="ORF">XM52_04435</name>
</gene>
<feature type="transmembrane region" description="Helical" evidence="1">
    <location>
        <begin position="229"/>
        <end position="246"/>
    </location>
</feature>
<feature type="transmembrane region" description="Helical" evidence="1">
    <location>
        <begin position="90"/>
        <end position="108"/>
    </location>
</feature>
<organism evidence="2 4">
    <name type="scientific">Roseovarius indicus</name>
    <dbReference type="NCBI Taxonomy" id="540747"/>
    <lineage>
        <taxon>Bacteria</taxon>
        <taxon>Pseudomonadati</taxon>
        <taxon>Pseudomonadota</taxon>
        <taxon>Alphaproteobacteria</taxon>
        <taxon>Rhodobacterales</taxon>
        <taxon>Roseobacteraceae</taxon>
        <taxon>Roseovarius</taxon>
    </lineage>
</organism>
<feature type="transmembrane region" description="Helical" evidence="1">
    <location>
        <begin position="343"/>
        <end position="361"/>
    </location>
</feature>
<feature type="transmembrane region" description="Helical" evidence="1">
    <location>
        <begin position="367"/>
        <end position="385"/>
    </location>
</feature>
<dbReference type="EMBL" id="LAXI01000002">
    <property type="protein sequence ID" value="KRS18930.1"/>
    <property type="molecule type" value="Genomic_DNA"/>
</dbReference>
<proteinExistence type="predicted"/>
<feature type="transmembrane region" description="Helical" evidence="1">
    <location>
        <begin position="199"/>
        <end position="223"/>
    </location>
</feature>
<dbReference type="STRING" id="540747.SAMN04488031_103349"/>
<feature type="transmembrane region" description="Helical" evidence="1">
    <location>
        <begin position="318"/>
        <end position="336"/>
    </location>
</feature>
<protein>
    <submittedName>
        <fullName evidence="2">Membrane protein</fullName>
    </submittedName>
</protein>
<feature type="transmembrane region" description="Helical" evidence="1">
    <location>
        <begin position="147"/>
        <end position="165"/>
    </location>
</feature>
<evidence type="ECO:0000313" key="3">
    <source>
        <dbReference type="EMBL" id="QEW26140.1"/>
    </source>
</evidence>
<sequence length="396" mass="42225">MHAIADTKSLVADGVIDARQAREIEVRARETMVALAINAILCFGIVAATAGLIFWLANAASVAVFGGLALTGGLLVLARGGEMYRMFGNAAALIGAGMLIGGAVFELIDKYEASAGWVMLFAGVIVAVAGAVALWRGAWTTHFVTGAIFLMGVALHLGGCGLVMVQNEVSGLPVAMLYLYASLLIAGAGVLTDVRLVTALAIAPFAQMLDTGTAYFHAAYVFYSPEPTLSILQMGVMVLLLIWAKNVWPERYARHARVLSVLGFIVASLCALVGSLWGDVVGETMWGPGRFSDPDQTWEEYEAIREAFRESTLVISHHVYSVVWAVVLAGVIYVAAMRANRGIFNAAMTFAGIHAYTQLFESFGDEPLAYVIGGLAAIPLAWGMWRLNGWITARQG</sequence>
<keyword evidence="1" id="KW-0812">Transmembrane</keyword>
<feature type="transmembrane region" description="Helical" evidence="1">
    <location>
        <begin position="258"/>
        <end position="278"/>
    </location>
</feature>
<dbReference type="KEGG" id="rid:RIdsm_01936"/>
<keyword evidence="1" id="KW-1133">Transmembrane helix</keyword>
<accession>A0A0T5PCB8</accession>
<reference evidence="3 5" key="2">
    <citation type="submission" date="2018-08" db="EMBL/GenBank/DDBJ databases">
        <title>Genetic Globetrotter - A new plasmid hitch-hiking vast phylogenetic and geographic distances.</title>
        <authorList>
            <person name="Vollmers J."/>
            <person name="Petersen J."/>
        </authorList>
    </citation>
    <scope>NUCLEOTIDE SEQUENCE [LARGE SCALE GENOMIC DNA]</scope>
    <source>
        <strain evidence="3 5">DSM 26383</strain>
    </source>
</reference>
<reference evidence="2 4" key="1">
    <citation type="submission" date="2015-04" db="EMBL/GenBank/DDBJ databases">
        <title>The draft genome sequence of Roseovarius indicus B108T.</title>
        <authorList>
            <person name="Li G."/>
            <person name="Lai Q."/>
            <person name="Shao Z."/>
            <person name="Yan P."/>
        </authorList>
    </citation>
    <scope>NUCLEOTIDE SEQUENCE [LARGE SCALE GENOMIC DNA]</scope>
    <source>
        <strain evidence="2 4">B108</strain>
    </source>
</reference>
<dbReference type="Proteomes" id="UP000325785">
    <property type="component" value="Chromosome"/>
</dbReference>
<evidence type="ECO:0000256" key="1">
    <source>
        <dbReference type="SAM" id="Phobius"/>
    </source>
</evidence>
<evidence type="ECO:0000313" key="2">
    <source>
        <dbReference type="EMBL" id="KRS18930.1"/>
    </source>
</evidence>
<name>A0A0T5PCB8_9RHOB</name>
<feature type="transmembrane region" description="Helical" evidence="1">
    <location>
        <begin position="60"/>
        <end position="78"/>
    </location>
</feature>
<feature type="transmembrane region" description="Helical" evidence="1">
    <location>
        <begin position="32"/>
        <end position="54"/>
    </location>
</feature>